<name>B4SEH4_PELPB</name>
<dbReference type="SUPFAM" id="SSF49764">
    <property type="entry name" value="HSP20-like chaperones"/>
    <property type="match status" value="1"/>
</dbReference>
<dbReference type="OrthoDB" id="9811615at2"/>
<dbReference type="Gene3D" id="2.60.40.790">
    <property type="match status" value="1"/>
</dbReference>
<evidence type="ECO:0000259" key="3">
    <source>
        <dbReference type="PROSITE" id="PS01031"/>
    </source>
</evidence>
<dbReference type="Pfam" id="PF00011">
    <property type="entry name" value="HSP20"/>
    <property type="match status" value="1"/>
</dbReference>
<dbReference type="EMBL" id="CP001110">
    <property type="protein sequence ID" value="ACF43066.1"/>
    <property type="molecule type" value="Genomic_DNA"/>
</dbReference>
<proteinExistence type="inferred from homology"/>
<evidence type="ECO:0000256" key="1">
    <source>
        <dbReference type="PROSITE-ProRule" id="PRU00285"/>
    </source>
</evidence>
<dbReference type="CDD" id="cd06471">
    <property type="entry name" value="ACD_LpsHSP_like"/>
    <property type="match status" value="1"/>
</dbReference>
<dbReference type="InterPro" id="IPR031107">
    <property type="entry name" value="Small_HSP"/>
</dbReference>
<reference evidence="4 5" key="1">
    <citation type="submission" date="2008-06" db="EMBL/GenBank/DDBJ databases">
        <title>Complete sequence of Pelodictyon phaeoclathratiforme BU-1.</title>
        <authorList>
            <consortium name="US DOE Joint Genome Institute"/>
            <person name="Lucas S."/>
            <person name="Copeland A."/>
            <person name="Lapidus A."/>
            <person name="Glavina del Rio T."/>
            <person name="Dalin E."/>
            <person name="Tice H."/>
            <person name="Bruce D."/>
            <person name="Goodwin L."/>
            <person name="Pitluck S."/>
            <person name="Schmutz J."/>
            <person name="Larimer F."/>
            <person name="Land M."/>
            <person name="Hauser L."/>
            <person name="Kyrpides N."/>
            <person name="Mikhailova N."/>
            <person name="Liu Z."/>
            <person name="Li T."/>
            <person name="Zhao F."/>
            <person name="Overmann J."/>
            <person name="Bryant D.A."/>
            <person name="Richardson P."/>
        </authorList>
    </citation>
    <scope>NUCLEOTIDE SEQUENCE [LARGE SCALE GENOMIC DNA]</scope>
    <source>
        <strain evidence="5">DSM 5477 / BU-1</strain>
    </source>
</reference>
<feature type="domain" description="SHSP" evidence="3">
    <location>
        <begin position="25"/>
        <end position="139"/>
    </location>
</feature>
<organism evidence="4 5">
    <name type="scientific">Pelodictyon phaeoclathratiforme (strain DSM 5477 / BU-1)</name>
    <dbReference type="NCBI Taxonomy" id="324925"/>
    <lineage>
        <taxon>Bacteria</taxon>
        <taxon>Pseudomonadati</taxon>
        <taxon>Chlorobiota</taxon>
        <taxon>Chlorobiia</taxon>
        <taxon>Chlorobiales</taxon>
        <taxon>Chlorobiaceae</taxon>
        <taxon>Chlorobium/Pelodictyon group</taxon>
        <taxon>Pelodictyon</taxon>
    </lineage>
</organism>
<dbReference type="PANTHER" id="PTHR11527">
    <property type="entry name" value="HEAT-SHOCK PROTEIN 20 FAMILY MEMBER"/>
    <property type="match status" value="1"/>
</dbReference>
<gene>
    <name evidence="4" type="ordered locus">Ppha_0774</name>
</gene>
<evidence type="ECO:0000313" key="5">
    <source>
        <dbReference type="Proteomes" id="UP000002724"/>
    </source>
</evidence>
<keyword evidence="4" id="KW-0346">Stress response</keyword>
<dbReference type="Proteomes" id="UP000002724">
    <property type="component" value="Chromosome"/>
</dbReference>
<dbReference type="HOGENOM" id="CLU_046737_8_0_10"/>
<accession>B4SEH4</accession>
<dbReference type="KEGG" id="pph:Ppha_0774"/>
<dbReference type="STRING" id="324925.Ppha_0774"/>
<dbReference type="eggNOG" id="COG0071">
    <property type="taxonomic scope" value="Bacteria"/>
</dbReference>
<dbReference type="PROSITE" id="PS01031">
    <property type="entry name" value="SHSP"/>
    <property type="match status" value="1"/>
</dbReference>
<sequence length="139" mass="15630">MSLSLYKRDPLKMFEDVFNDKVSPFFSSMVAPAFKVDVSEDDDAIFIEADIPGVKKEDIKVSMEDNVLSISVERTQSEEEKKKGYHRVERSWGSLSRSFTVGENIDAAKIEAKYDNGVLRIVVPKVEPTPKTGKEIPVS</sequence>
<dbReference type="RefSeq" id="WP_012507561.1">
    <property type="nucleotide sequence ID" value="NC_011060.1"/>
</dbReference>
<comment type="similarity">
    <text evidence="1 2">Belongs to the small heat shock protein (HSP20) family.</text>
</comment>
<keyword evidence="5" id="KW-1185">Reference proteome</keyword>
<protein>
    <submittedName>
        <fullName evidence="4">Heat shock protein Hsp20</fullName>
    </submittedName>
</protein>
<evidence type="ECO:0000313" key="4">
    <source>
        <dbReference type="EMBL" id="ACF43066.1"/>
    </source>
</evidence>
<dbReference type="InterPro" id="IPR008978">
    <property type="entry name" value="HSP20-like_chaperone"/>
</dbReference>
<evidence type="ECO:0000256" key="2">
    <source>
        <dbReference type="RuleBase" id="RU003616"/>
    </source>
</evidence>
<dbReference type="AlphaFoldDB" id="B4SEH4"/>
<dbReference type="InterPro" id="IPR002068">
    <property type="entry name" value="A-crystallin/Hsp20_dom"/>
</dbReference>